<dbReference type="EMBL" id="JPVP01000060">
    <property type="protein sequence ID" value="KGR81874.1"/>
    <property type="molecule type" value="Genomic_DNA"/>
</dbReference>
<dbReference type="eggNOG" id="ENOG5032XPD">
    <property type="taxonomic scope" value="Bacteria"/>
</dbReference>
<keyword evidence="2" id="KW-1185">Reference proteome</keyword>
<evidence type="ECO:0000313" key="1">
    <source>
        <dbReference type="EMBL" id="KGR81874.1"/>
    </source>
</evidence>
<sequence>MINKWFTTMECNGVKVDTIVDKTDLVEGEILTGKVYVAADSDVEKIDCIVLRVVKRAGGSTQIIGKSSVELVGSVHTKGSEFVDFEIIPDDRWACEEADEIIFQTVLVMGDGTEIEDEGVITYTFLED</sequence>
<dbReference type="STRING" id="1220589.CD32_21410"/>
<gene>
    <name evidence="1" type="ORF">CD32_21410</name>
</gene>
<comment type="caution">
    <text evidence="1">The sequence shown here is derived from an EMBL/GenBank/DDBJ whole genome shotgun (WGS) entry which is preliminary data.</text>
</comment>
<dbReference type="OrthoDB" id="2402463at2"/>
<accession>A0A0A3IAZ2</accession>
<dbReference type="Proteomes" id="UP000030437">
    <property type="component" value="Unassembled WGS sequence"/>
</dbReference>
<name>A0A0A3IAZ2_9BACI</name>
<dbReference type="RefSeq" id="WP_036158888.1">
    <property type="nucleotide sequence ID" value="NZ_AVCX01000001.1"/>
</dbReference>
<organism evidence="1 2">
    <name type="scientific">Lysinibacillus odysseyi 34hs-1 = NBRC 100172</name>
    <dbReference type="NCBI Taxonomy" id="1220589"/>
    <lineage>
        <taxon>Bacteria</taxon>
        <taxon>Bacillati</taxon>
        <taxon>Bacillota</taxon>
        <taxon>Bacilli</taxon>
        <taxon>Bacillales</taxon>
        <taxon>Bacillaceae</taxon>
        <taxon>Lysinibacillus</taxon>
    </lineage>
</organism>
<proteinExistence type="predicted"/>
<dbReference type="AlphaFoldDB" id="A0A0A3IAZ2"/>
<evidence type="ECO:0000313" key="2">
    <source>
        <dbReference type="Proteomes" id="UP000030437"/>
    </source>
</evidence>
<reference evidence="1 2" key="1">
    <citation type="submission" date="2014-02" db="EMBL/GenBank/DDBJ databases">
        <title>Draft genome sequence of Lysinibacillus odysseyi NBRC 100172.</title>
        <authorList>
            <person name="Zhang F."/>
            <person name="Wang G."/>
            <person name="Zhang L."/>
        </authorList>
    </citation>
    <scope>NUCLEOTIDE SEQUENCE [LARGE SCALE GENOMIC DNA]</scope>
    <source>
        <strain evidence="1 2">NBRC 100172</strain>
    </source>
</reference>
<protein>
    <submittedName>
        <fullName evidence="1">Cysteine synthase</fullName>
    </submittedName>
</protein>